<dbReference type="Gene3D" id="3.20.20.520">
    <property type="entry name" value="Glycosyl hydrolase family 115"/>
    <property type="match status" value="1"/>
</dbReference>
<gene>
    <name evidence="2" type="ORF">IAA61_11635</name>
</gene>
<dbReference type="AlphaFoldDB" id="A0A9D1SG50"/>
<organism evidence="2 3">
    <name type="scientific">Candidatus Ornithomonoglobus merdipullorum</name>
    <dbReference type="NCBI Taxonomy" id="2840895"/>
    <lineage>
        <taxon>Bacteria</taxon>
        <taxon>Bacillati</taxon>
        <taxon>Bacillota</taxon>
        <taxon>Clostridia</taxon>
        <taxon>Candidatus Ornithomonoglobus</taxon>
    </lineage>
</organism>
<accession>A0A9D1SG50</accession>
<dbReference type="InterPro" id="IPR042301">
    <property type="entry name" value="GH115_sf"/>
</dbReference>
<reference evidence="2" key="1">
    <citation type="submission" date="2020-10" db="EMBL/GenBank/DDBJ databases">
        <authorList>
            <person name="Gilroy R."/>
        </authorList>
    </citation>
    <scope>NUCLEOTIDE SEQUENCE</scope>
    <source>
        <strain evidence="2">USAMLcec3-3695</strain>
    </source>
</reference>
<keyword evidence="1 2" id="KW-0378">Hydrolase</keyword>
<reference evidence="2" key="2">
    <citation type="journal article" date="2021" name="PeerJ">
        <title>Extensive microbial diversity within the chicken gut microbiome revealed by metagenomics and culture.</title>
        <authorList>
            <person name="Gilroy R."/>
            <person name="Ravi A."/>
            <person name="Getino M."/>
            <person name="Pursley I."/>
            <person name="Horton D.L."/>
            <person name="Alikhan N.F."/>
            <person name="Baker D."/>
            <person name="Gharbi K."/>
            <person name="Hall N."/>
            <person name="Watson M."/>
            <person name="Adriaenssens E.M."/>
            <person name="Foster-Nyarko E."/>
            <person name="Jarju S."/>
            <person name="Secka A."/>
            <person name="Antonio M."/>
            <person name="Oren A."/>
            <person name="Chaudhuri R.R."/>
            <person name="La Ragione R."/>
            <person name="Hildebrand F."/>
            <person name="Pallen M.J."/>
        </authorList>
    </citation>
    <scope>NUCLEOTIDE SEQUENCE</scope>
    <source>
        <strain evidence="2">USAMLcec3-3695</strain>
    </source>
</reference>
<dbReference type="Gene3D" id="3.30.379.10">
    <property type="entry name" value="Chitobiase/beta-hexosaminidase domain 2-like"/>
    <property type="match status" value="1"/>
</dbReference>
<protein>
    <submittedName>
        <fullName evidence="2">Glycosyl hydrolase 115 family protein</fullName>
    </submittedName>
</protein>
<evidence type="ECO:0000256" key="1">
    <source>
        <dbReference type="ARBA" id="ARBA00022801"/>
    </source>
</evidence>
<dbReference type="Pfam" id="PF15979">
    <property type="entry name" value="Glyco_hydro_115"/>
    <property type="match status" value="1"/>
</dbReference>
<dbReference type="PANTHER" id="PTHR37842">
    <property type="match status" value="1"/>
</dbReference>
<sequence length="667" mass="76594">MQFILNSGTHVAAGESRAVRNAVGILRRDIRKVFQGEASERNNIVLRHDNTAEPETFTIDVAEEITVTAGDDLGFVYGLLYISEKFLGVKPFWFWMDQKFAGTDRIAVEYGRYTGERPAVKYRGWFVNDEVLIMKWNIEGDSYEPWRMVFEALLRCGGNTVIPGTDKNSKKYREIASDMGLWITQHHAEPLGAEMFVRAYPGLDPSYDEYPELFERLWEEAVIEQKDMNVIWTLGFRGQGDYPFWSDDKTGKYATDEARGKLISELIELQRQIVLKYVKDPVFCTNLYGEIMELYDAGYIDFPEDIIKVSADNGYGRMTARRRDAHSPSVSSMPKKPVEHGGIYYHVSFYDLQAANHITMLQNSVDFVNSQLSEVAAKNMTDFWVINCSNIRPHVYFLDAVRKKWFGREISDTTHSKEFSKEYFGGSAAAAECLREYHNAIPAYGKAEDEHTGEQFYNENVRYMVNQYIRDRSKPTGNLSWLAGMAPLLEQAEVFSGVCESGIHKLEAYYNRCLDAAETFSGAEKELFSATVLLHARIHYFCAKGMIEFVKGLRAAMSDDWKHAFLTLGESADLYRAADDAMRAAEYGVWNGFYYNECFADVKYTAYMIEKLMGIVREIGDNSRHDLWYREAVYAPEDRKVMTLLVNDNHMTDWELYEAFKRSGTEV</sequence>
<dbReference type="EMBL" id="DVNB01000123">
    <property type="protein sequence ID" value="HIU58447.1"/>
    <property type="molecule type" value="Genomic_DNA"/>
</dbReference>
<evidence type="ECO:0000313" key="3">
    <source>
        <dbReference type="Proteomes" id="UP000824109"/>
    </source>
</evidence>
<dbReference type="InterPro" id="IPR029018">
    <property type="entry name" value="Hex-like_dom2"/>
</dbReference>
<dbReference type="GO" id="GO:0005975">
    <property type="term" value="P:carbohydrate metabolic process"/>
    <property type="evidence" value="ECO:0007669"/>
    <property type="project" value="UniProtKB-ARBA"/>
</dbReference>
<proteinExistence type="predicted"/>
<dbReference type="PANTHER" id="PTHR37842:SF2">
    <property type="entry name" value="GYLCOSYL HYDROLASE 115 C-TERMINAL DOMAIN-CONTAINING PROTEIN"/>
    <property type="match status" value="1"/>
</dbReference>
<evidence type="ECO:0000313" key="2">
    <source>
        <dbReference type="EMBL" id="HIU58447.1"/>
    </source>
</evidence>
<dbReference type="GO" id="GO:0016787">
    <property type="term" value="F:hydrolase activity"/>
    <property type="evidence" value="ECO:0007669"/>
    <property type="project" value="UniProtKB-KW"/>
</dbReference>
<dbReference type="InterPro" id="IPR031924">
    <property type="entry name" value="GH115"/>
</dbReference>
<dbReference type="Proteomes" id="UP000824109">
    <property type="component" value="Unassembled WGS sequence"/>
</dbReference>
<comment type="caution">
    <text evidence="2">The sequence shown here is derived from an EMBL/GenBank/DDBJ whole genome shotgun (WGS) entry which is preliminary data.</text>
</comment>
<name>A0A9D1SG50_9FIRM</name>